<reference evidence="1" key="1">
    <citation type="submission" date="2021-01" db="EMBL/GenBank/DDBJ databases">
        <authorList>
            <consortium name="Genoscope - CEA"/>
            <person name="William W."/>
        </authorList>
    </citation>
    <scope>NUCLEOTIDE SEQUENCE</scope>
</reference>
<protein>
    <submittedName>
        <fullName evidence="1">Uncharacterized protein</fullName>
    </submittedName>
</protein>
<dbReference type="Proteomes" id="UP000683925">
    <property type="component" value="Unassembled WGS sequence"/>
</dbReference>
<name>A0A8S1Y276_PAROT</name>
<dbReference type="OrthoDB" id="311886at2759"/>
<keyword evidence="2" id="KW-1185">Reference proteome</keyword>
<accession>A0A8S1Y276</accession>
<organism evidence="1 2">
    <name type="scientific">Paramecium octaurelia</name>
    <dbReference type="NCBI Taxonomy" id="43137"/>
    <lineage>
        <taxon>Eukaryota</taxon>
        <taxon>Sar</taxon>
        <taxon>Alveolata</taxon>
        <taxon>Ciliophora</taxon>
        <taxon>Intramacronucleata</taxon>
        <taxon>Oligohymenophorea</taxon>
        <taxon>Peniculida</taxon>
        <taxon>Parameciidae</taxon>
        <taxon>Paramecium</taxon>
    </lineage>
</organism>
<comment type="caution">
    <text evidence="1">The sequence shown here is derived from an EMBL/GenBank/DDBJ whole genome shotgun (WGS) entry which is preliminary data.</text>
</comment>
<sequence>MPTKSLRMTGYHYLDPVLYPHVDQRRLYFKAIYENKIFILLQNCQQIERKIIGSQKWICIIWQNG</sequence>
<evidence type="ECO:0000313" key="1">
    <source>
        <dbReference type="EMBL" id="CAD8208016.1"/>
    </source>
</evidence>
<dbReference type="AlphaFoldDB" id="A0A8S1Y276"/>
<evidence type="ECO:0000313" key="2">
    <source>
        <dbReference type="Proteomes" id="UP000683925"/>
    </source>
</evidence>
<dbReference type="EMBL" id="CAJJDP010000144">
    <property type="protein sequence ID" value="CAD8208016.1"/>
    <property type="molecule type" value="Genomic_DNA"/>
</dbReference>
<proteinExistence type="predicted"/>
<gene>
    <name evidence="1" type="ORF">POCTA_138.1.T1430014</name>
</gene>